<feature type="non-terminal residue" evidence="1">
    <location>
        <position position="1"/>
    </location>
</feature>
<sequence length="57" mass="6052">ESSGYLPRPLLAGEKMSVSSGLVFGLGRIVITVSVWADNAPLVSKSIPGFLILFFIT</sequence>
<reference evidence="1" key="1">
    <citation type="journal article" date="2014" name="Front. Microbiol.">
        <title>High frequency of phylogenetically diverse reductive dehalogenase-homologous genes in deep subseafloor sedimentary metagenomes.</title>
        <authorList>
            <person name="Kawai M."/>
            <person name="Futagami T."/>
            <person name="Toyoda A."/>
            <person name="Takaki Y."/>
            <person name="Nishi S."/>
            <person name="Hori S."/>
            <person name="Arai W."/>
            <person name="Tsubouchi T."/>
            <person name="Morono Y."/>
            <person name="Uchiyama I."/>
            <person name="Ito T."/>
            <person name="Fujiyama A."/>
            <person name="Inagaki F."/>
            <person name="Takami H."/>
        </authorList>
    </citation>
    <scope>NUCLEOTIDE SEQUENCE</scope>
    <source>
        <strain evidence="1">Expedition CK06-06</strain>
    </source>
</reference>
<accession>X1NXT2</accession>
<dbReference type="AlphaFoldDB" id="X1NXT2"/>
<protein>
    <submittedName>
        <fullName evidence="1">Uncharacterized protein</fullName>
    </submittedName>
</protein>
<organism evidence="1">
    <name type="scientific">marine sediment metagenome</name>
    <dbReference type="NCBI Taxonomy" id="412755"/>
    <lineage>
        <taxon>unclassified sequences</taxon>
        <taxon>metagenomes</taxon>
        <taxon>ecological metagenomes</taxon>
    </lineage>
</organism>
<comment type="caution">
    <text evidence="1">The sequence shown here is derived from an EMBL/GenBank/DDBJ whole genome shotgun (WGS) entry which is preliminary data.</text>
</comment>
<proteinExistence type="predicted"/>
<evidence type="ECO:0000313" key="1">
    <source>
        <dbReference type="EMBL" id="GAI48413.1"/>
    </source>
</evidence>
<dbReference type="EMBL" id="BARV01035881">
    <property type="protein sequence ID" value="GAI48413.1"/>
    <property type="molecule type" value="Genomic_DNA"/>
</dbReference>
<gene>
    <name evidence="1" type="ORF">S06H3_55888</name>
</gene>
<name>X1NXT2_9ZZZZ</name>